<feature type="signal peptide" evidence="2">
    <location>
        <begin position="1"/>
        <end position="25"/>
    </location>
</feature>
<protein>
    <submittedName>
        <fullName evidence="3">Uncharacterized protein</fullName>
    </submittedName>
</protein>
<dbReference type="AlphaFoldDB" id="A0A1J9RU02"/>
<keyword evidence="4" id="KW-1185">Reference proteome</keyword>
<dbReference type="InterPro" id="IPR019433">
    <property type="entry name" value="GPI_ManTrfase_II_coact_Pga1"/>
</dbReference>
<dbReference type="Pfam" id="PF10333">
    <property type="entry name" value="Pga1"/>
    <property type="match status" value="1"/>
</dbReference>
<name>A0A1J9RU02_9PEZI</name>
<comment type="caution">
    <text evidence="3">The sequence shown here is derived from an EMBL/GenBank/DDBJ whole genome shotgun (WGS) entry which is preliminary data.</text>
</comment>
<keyword evidence="1" id="KW-0812">Transmembrane</keyword>
<keyword evidence="1" id="KW-1133">Transmembrane helix</keyword>
<dbReference type="Proteomes" id="UP000183809">
    <property type="component" value="Unassembled WGS sequence"/>
</dbReference>
<accession>A0A1J9RU02</accession>
<dbReference type="PANTHER" id="PTHR28022">
    <property type="entry name" value="GPI MANNOSYLTRANSFERASE 2 SUBUNIT PGA1"/>
    <property type="match status" value="1"/>
</dbReference>
<reference evidence="3 4" key="1">
    <citation type="submission" date="2016-10" db="EMBL/GenBank/DDBJ databases">
        <title>Proteomics and genomics reveal pathogen-plant mechanisms compatible with a hemibiotrophic lifestyle of Diplodia corticola.</title>
        <authorList>
            <person name="Fernandes I."/>
            <person name="De Jonge R."/>
            <person name="Van De Peer Y."/>
            <person name="Devreese B."/>
            <person name="Alves A."/>
            <person name="Esteves A.C."/>
        </authorList>
    </citation>
    <scope>NUCLEOTIDE SEQUENCE [LARGE SCALE GENOMIC DNA]</scope>
    <source>
        <strain evidence="3 4">CBS 112549</strain>
    </source>
</reference>
<dbReference type="GO" id="GO:0031501">
    <property type="term" value="C:mannosyltransferase complex"/>
    <property type="evidence" value="ECO:0007669"/>
    <property type="project" value="TreeGrafter"/>
</dbReference>
<dbReference type="GO" id="GO:0006506">
    <property type="term" value="P:GPI anchor biosynthetic process"/>
    <property type="evidence" value="ECO:0007669"/>
    <property type="project" value="TreeGrafter"/>
</dbReference>
<dbReference type="GeneID" id="31016244"/>
<dbReference type="EMBL" id="MNUE01000043">
    <property type="protein sequence ID" value="OJD31903.1"/>
    <property type="molecule type" value="Genomic_DNA"/>
</dbReference>
<evidence type="ECO:0000313" key="3">
    <source>
        <dbReference type="EMBL" id="OJD31903.1"/>
    </source>
</evidence>
<evidence type="ECO:0000256" key="2">
    <source>
        <dbReference type="SAM" id="SignalP"/>
    </source>
</evidence>
<evidence type="ECO:0000313" key="4">
    <source>
        <dbReference type="Proteomes" id="UP000183809"/>
    </source>
</evidence>
<keyword evidence="2" id="KW-0732">Signal</keyword>
<feature type="chain" id="PRO_5013040792" evidence="2">
    <location>
        <begin position="26"/>
        <end position="236"/>
    </location>
</feature>
<gene>
    <name evidence="3" type="ORF">BKCO1_4300029</name>
</gene>
<dbReference type="PANTHER" id="PTHR28022:SF1">
    <property type="entry name" value="GPI MANNOSYLTRANSFERASE 2 SUBUNIT PGA1"/>
    <property type="match status" value="1"/>
</dbReference>
<dbReference type="GO" id="GO:0000030">
    <property type="term" value="F:mannosyltransferase activity"/>
    <property type="evidence" value="ECO:0007669"/>
    <property type="project" value="TreeGrafter"/>
</dbReference>
<evidence type="ECO:0000256" key="1">
    <source>
        <dbReference type="SAM" id="Phobius"/>
    </source>
</evidence>
<dbReference type="OrthoDB" id="3360032at2759"/>
<dbReference type="GO" id="GO:0005789">
    <property type="term" value="C:endoplasmic reticulum membrane"/>
    <property type="evidence" value="ECO:0007669"/>
    <property type="project" value="TreeGrafter"/>
</dbReference>
<organism evidence="3 4">
    <name type="scientific">Diplodia corticola</name>
    <dbReference type="NCBI Taxonomy" id="236234"/>
    <lineage>
        <taxon>Eukaryota</taxon>
        <taxon>Fungi</taxon>
        <taxon>Dikarya</taxon>
        <taxon>Ascomycota</taxon>
        <taxon>Pezizomycotina</taxon>
        <taxon>Dothideomycetes</taxon>
        <taxon>Dothideomycetes incertae sedis</taxon>
        <taxon>Botryosphaeriales</taxon>
        <taxon>Botryosphaeriaceae</taxon>
        <taxon>Diplodia</taxon>
    </lineage>
</organism>
<sequence>MLPAAIRPLLALLTALVALLPAALANVEKTVFVAPSAVAVPNVRPGLQDLRLASLSPFAHVLRAHLPVAFPSDDSPRGFDSWYLLTELAPGQRYEVRVCWAATQPTSFWLDAHPITHVFDTPELITSLASFSENIPEANLIVDDRRATEAAETSTSLLFLRIQAAADFYSLNKTRMSSPPDVKVDIILDPYILNAVPRSLIPTGVYIIALAVGAWFLSSFIVNWASAIESIKPHTD</sequence>
<keyword evidence="1" id="KW-0472">Membrane</keyword>
<proteinExistence type="predicted"/>
<feature type="transmembrane region" description="Helical" evidence="1">
    <location>
        <begin position="204"/>
        <end position="225"/>
    </location>
</feature>
<dbReference type="RefSeq" id="XP_020128163.1">
    <property type="nucleotide sequence ID" value="XM_020275983.1"/>
</dbReference>